<keyword evidence="4" id="KW-1185">Reference proteome</keyword>
<dbReference type="SUPFAM" id="SSF47986">
    <property type="entry name" value="DEATH domain"/>
    <property type="match status" value="1"/>
</dbReference>
<dbReference type="InterPro" id="IPR001875">
    <property type="entry name" value="DED_dom"/>
</dbReference>
<dbReference type="AlphaFoldDB" id="A0A9W9YBH0"/>
<gene>
    <name evidence="3" type="ORF">OS493_026054</name>
</gene>
<accession>A0A9W9YBH0</accession>
<dbReference type="SMART" id="SM00031">
    <property type="entry name" value="DED"/>
    <property type="match status" value="1"/>
</dbReference>
<dbReference type="PROSITE" id="PS50168">
    <property type="entry name" value="DED"/>
    <property type="match status" value="1"/>
</dbReference>
<evidence type="ECO:0000313" key="3">
    <source>
        <dbReference type="EMBL" id="KAJ7327779.1"/>
    </source>
</evidence>
<evidence type="ECO:0000256" key="1">
    <source>
        <dbReference type="SAM" id="Coils"/>
    </source>
</evidence>
<evidence type="ECO:0000313" key="4">
    <source>
        <dbReference type="Proteomes" id="UP001163046"/>
    </source>
</evidence>
<name>A0A9W9YBH0_9CNID</name>
<reference evidence="3" key="1">
    <citation type="submission" date="2023-01" db="EMBL/GenBank/DDBJ databases">
        <title>Genome assembly of the deep-sea coral Lophelia pertusa.</title>
        <authorList>
            <person name="Herrera S."/>
            <person name="Cordes E."/>
        </authorList>
    </citation>
    <scope>NUCLEOTIDE SEQUENCE</scope>
    <source>
        <strain evidence="3">USNM1676648</strain>
        <tissue evidence="3">Polyp</tissue>
    </source>
</reference>
<protein>
    <recommendedName>
        <fullName evidence="2">DED domain-containing protein</fullName>
    </recommendedName>
</protein>
<dbReference type="InterPro" id="IPR049341">
    <property type="entry name" value="TRADD-like_N"/>
</dbReference>
<feature type="coiled-coil region" evidence="1">
    <location>
        <begin position="267"/>
        <end position="301"/>
    </location>
</feature>
<dbReference type="Gene3D" id="1.10.533.10">
    <property type="entry name" value="Death Domain, Fas"/>
    <property type="match status" value="1"/>
</dbReference>
<dbReference type="Proteomes" id="UP001163046">
    <property type="component" value="Unassembled WGS sequence"/>
</dbReference>
<dbReference type="Pfam" id="PF20694">
    <property type="entry name" value="TRADD-like_N"/>
    <property type="match status" value="1"/>
</dbReference>
<comment type="caution">
    <text evidence="3">The sequence shown here is derived from an EMBL/GenBank/DDBJ whole genome shotgun (WGS) entry which is preliminary data.</text>
</comment>
<dbReference type="GO" id="GO:0042981">
    <property type="term" value="P:regulation of apoptotic process"/>
    <property type="evidence" value="ECO:0007669"/>
    <property type="project" value="InterPro"/>
</dbReference>
<dbReference type="Pfam" id="PF01335">
    <property type="entry name" value="DED"/>
    <property type="match status" value="1"/>
</dbReference>
<sequence length="322" mass="35912">MSDIDFNALLLLISKTIDVNELSDLKLLCKGKIAEDSDVNSVWNLLRELEKKNNLGPDKLGVLKDVLKYVDDVDGREELLFCVKEFEGERKGLGSYTKSAGNMIGAVTMHCAFRSAAGVLVIVSVATALYKAESLQDYMNVFNSSVLPGGNILCTISEKCLLFTVQAETLSALETLWKEYQDGTLQKRLQQFLVTEELKKLTGEEDLKVIVNIDDQEYKDACLDLLISVAQASNIDDNKQPQERCRRKSDSDLCVKPVETDVTYLRLQQAECRLSLEQEKREQLESEIKNQSAEAIDADIEGDEIYGAMAMAETTDKESGNV</sequence>
<dbReference type="InterPro" id="IPR011029">
    <property type="entry name" value="DEATH-like_dom_sf"/>
</dbReference>
<dbReference type="OrthoDB" id="6422954at2759"/>
<proteinExistence type="predicted"/>
<feature type="domain" description="DED" evidence="2">
    <location>
        <begin position="5"/>
        <end position="74"/>
    </location>
</feature>
<evidence type="ECO:0000259" key="2">
    <source>
        <dbReference type="PROSITE" id="PS50168"/>
    </source>
</evidence>
<organism evidence="3 4">
    <name type="scientific">Desmophyllum pertusum</name>
    <dbReference type="NCBI Taxonomy" id="174260"/>
    <lineage>
        <taxon>Eukaryota</taxon>
        <taxon>Metazoa</taxon>
        <taxon>Cnidaria</taxon>
        <taxon>Anthozoa</taxon>
        <taxon>Hexacorallia</taxon>
        <taxon>Scleractinia</taxon>
        <taxon>Caryophylliina</taxon>
        <taxon>Caryophylliidae</taxon>
        <taxon>Desmophyllum</taxon>
    </lineage>
</organism>
<dbReference type="EMBL" id="MU827799">
    <property type="protein sequence ID" value="KAJ7327779.1"/>
    <property type="molecule type" value="Genomic_DNA"/>
</dbReference>
<keyword evidence="1" id="KW-0175">Coiled coil</keyword>